<sequence length="208" mass="23660">MPIISPLKNGRKQISTGKLSETTRLNQGELMTYQQAGRIAVLKRILGWVIFIPALISTLISLLKFMNTRQENQEGINAVMLDFTHVMIDMMQANTPFLNLFWYNSPTPNFNGGVNVMFWVIFILIFVGLALQDSGARMSRQARFLREGVEDQLILEKAKGEEGLTREQIESRIVVPHHTIFLQFFSLYILPVICIAAGYVFFSLLGFI</sequence>
<feature type="transmembrane region" description="Helical" evidence="1">
    <location>
        <begin position="113"/>
        <end position="131"/>
    </location>
</feature>
<evidence type="ECO:0000313" key="3">
    <source>
        <dbReference type="Proteomes" id="UP000017944"/>
    </source>
</evidence>
<keyword evidence="1" id="KW-0472">Membrane</keyword>
<dbReference type="PATRIC" id="fig|1401327.3.peg.4307"/>
<reference evidence="2 3" key="1">
    <citation type="submission" date="2013-10" db="EMBL/GenBank/DDBJ databases">
        <title>Draft genomes and the virulence plasmids of Sd1617 vaccine constructs: WRSd3 and WRSd5.</title>
        <authorList>
            <person name="Aksomboon Vongsawan A."/>
            <person name="Venkatesan M.M."/>
            <person name="Vaisvil B."/>
            <person name="Emel G."/>
            <person name="Kepatral V."/>
            <person name="Sethabutr O."/>
            <person name="Serichantalergs O."/>
            <person name="Mason C."/>
        </authorList>
    </citation>
    <scope>NUCLEOTIDE SEQUENCE [LARGE SCALE GENOMIC DNA]</scope>
    <source>
        <strain evidence="2 3">WRSd3</strain>
    </source>
</reference>
<keyword evidence="1" id="KW-1133">Transmembrane helix</keyword>
<feature type="transmembrane region" description="Helical" evidence="1">
    <location>
        <begin position="45"/>
        <end position="63"/>
    </location>
</feature>
<gene>
    <name evidence="2" type="ORF">WRSd3_04557</name>
</gene>
<dbReference type="InterPro" id="IPR025229">
    <property type="entry name" value="YniB-like"/>
</dbReference>
<keyword evidence="1" id="KW-0812">Transmembrane</keyword>
<dbReference type="Proteomes" id="UP000017944">
    <property type="component" value="Unassembled WGS sequence"/>
</dbReference>
<proteinExistence type="predicted"/>
<name>A0A090NA14_SHIDY</name>
<evidence type="ECO:0000256" key="1">
    <source>
        <dbReference type="SAM" id="Phobius"/>
    </source>
</evidence>
<evidence type="ECO:0000313" key="2">
    <source>
        <dbReference type="EMBL" id="ESU76216.1"/>
    </source>
</evidence>
<comment type="caution">
    <text evidence="2">The sequence shown here is derived from an EMBL/GenBank/DDBJ whole genome shotgun (WGS) entry which is preliminary data.</text>
</comment>
<accession>A0A090NA14</accession>
<dbReference type="Pfam" id="PF14002">
    <property type="entry name" value="YniB"/>
    <property type="match status" value="1"/>
</dbReference>
<dbReference type="AlphaFoldDB" id="A0A090NA14"/>
<feature type="transmembrane region" description="Helical" evidence="1">
    <location>
        <begin position="180"/>
        <end position="202"/>
    </location>
</feature>
<protein>
    <submittedName>
        <fullName evidence="2">Integral membrane protein</fullName>
    </submittedName>
</protein>
<dbReference type="EMBL" id="AXUT01000742">
    <property type="protein sequence ID" value="ESU76216.1"/>
    <property type="molecule type" value="Genomic_DNA"/>
</dbReference>
<organism evidence="2 3">
    <name type="scientific">Shigella dysenteriae WRSd3</name>
    <dbReference type="NCBI Taxonomy" id="1401327"/>
    <lineage>
        <taxon>Bacteria</taxon>
        <taxon>Pseudomonadati</taxon>
        <taxon>Pseudomonadota</taxon>
        <taxon>Gammaproteobacteria</taxon>
        <taxon>Enterobacterales</taxon>
        <taxon>Enterobacteriaceae</taxon>
        <taxon>Shigella</taxon>
    </lineage>
</organism>